<keyword evidence="1" id="KW-0472">Membrane</keyword>
<protein>
    <recommendedName>
        <fullName evidence="4">EamA domain-containing protein</fullName>
    </recommendedName>
</protein>
<evidence type="ECO:0008006" key="4">
    <source>
        <dbReference type="Google" id="ProtNLM"/>
    </source>
</evidence>
<comment type="caution">
    <text evidence="2">The sequence shown here is derived from an EMBL/GenBank/DDBJ whole genome shotgun (WGS) entry which is preliminary data.</text>
</comment>
<evidence type="ECO:0000313" key="2">
    <source>
        <dbReference type="EMBL" id="MBU5437495.1"/>
    </source>
</evidence>
<dbReference type="Proteomes" id="UP000749471">
    <property type="component" value="Unassembled WGS sequence"/>
</dbReference>
<dbReference type="RefSeq" id="WP_216517677.1">
    <property type="nucleotide sequence ID" value="NZ_JAHLPM010000004.1"/>
</dbReference>
<dbReference type="EMBL" id="JAHLPM010000004">
    <property type="protein sequence ID" value="MBU5437495.1"/>
    <property type="molecule type" value="Genomic_DNA"/>
</dbReference>
<keyword evidence="1" id="KW-1133">Transmembrane helix</keyword>
<gene>
    <name evidence="2" type="ORF">KQI42_05725</name>
</gene>
<name>A0ABS6E3L4_9FIRM</name>
<accession>A0ABS6E3L4</accession>
<proteinExistence type="predicted"/>
<sequence length="138" mass="15890">MIFVVTAPTLGKYTVNIVSRLFLAIVLIIFYAYMGTFLDINKNKRCDFSVDSIVTIIGIGLWIYTFLKSGKNLLEVPIELSEYWILFNFYYTPFTMIYFLLGITTTSPLLSLCTNLLPSLFMGCGLTYKRLKMKRKSM</sequence>
<reference evidence="2 3" key="1">
    <citation type="submission" date="2021-06" db="EMBL/GenBank/DDBJ databases">
        <authorList>
            <person name="Sun Q."/>
            <person name="Li D."/>
        </authorList>
    </citation>
    <scope>NUCLEOTIDE SEQUENCE [LARGE SCALE GENOMIC DNA]</scope>
    <source>
        <strain evidence="2 3">MSJ-40</strain>
    </source>
</reference>
<keyword evidence="3" id="KW-1185">Reference proteome</keyword>
<feature type="transmembrane region" description="Helical" evidence="1">
    <location>
        <begin position="109"/>
        <end position="128"/>
    </location>
</feature>
<feature type="transmembrane region" description="Helical" evidence="1">
    <location>
        <begin position="83"/>
        <end position="103"/>
    </location>
</feature>
<organism evidence="2 3">
    <name type="scientific">Tissierella simiarum</name>
    <dbReference type="NCBI Taxonomy" id="2841534"/>
    <lineage>
        <taxon>Bacteria</taxon>
        <taxon>Bacillati</taxon>
        <taxon>Bacillota</taxon>
        <taxon>Tissierellia</taxon>
        <taxon>Tissierellales</taxon>
        <taxon>Tissierellaceae</taxon>
        <taxon>Tissierella</taxon>
    </lineage>
</organism>
<keyword evidence="1" id="KW-0812">Transmembrane</keyword>
<evidence type="ECO:0000256" key="1">
    <source>
        <dbReference type="SAM" id="Phobius"/>
    </source>
</evidence>
<feature type="transmembrane region" description="Helical" evidence="1">
    <location>
        <begin position="21"/>
        <end position="38"/>
    </location>
</feature>
<feature type="transmembrane region" description="Helical" evidence="1">
    <location>
        <begin position="50"/>
        <end position="67"/>
    </location>
</feature>
<evidence type="ECO:0000313" key="3">
    <source>
        <dbReference type="Proteomes" id="UP000749471"/>
    </source>
</evidence>